<evidence type="ECO:0000256" key="6">
    <source>
        <dbReference type="ARBA" id="ARBA00023242"/>
    </source>
</evidence>
<evidence type="ECO:0000256" key="3">
    <source>
        <dbReference type="ARBA" id="ARBA00023015"/>
    </source>
</evidence>
<keyword evidence="6" id="KW-0539">Nucleus</keyword>
<evidence type="ECO:0000313" key="9">
    <source>
        <dbReference type="Proteomes" id="UP000290289"/>
    </source>
</evidence>
<evidence type="ECO:0000259" key="7">
    <source>
        <dbReference type="Pfam" id="PF23286"/>
    </source>
</evidence>
<accession>A0A498HIL8</accession>
<evidence type="ECO:0000256" key="4">
    <source>
        <dbReference type="ARBA" id="ARBA00023125"/>
    </source>
</evidence>
<evidence type="ECO:0000256" key="2">
    <source>
        <dbReference type="ARBA" id="ARBA00022821"/>
    </source>
</evidence>
<keyword evidence="9" id="KW-1185">Reference proteome</keyword>
<keyword evidence="2" id="KW-0611">Plant defense</keyword>
<dbReference type="GO" id="GO:0005634">
    <property type="term" value="C:nucleus"/>
    <property type="evidence" value="ECO:0007669"/>
    <property type="project" value="UniProtKB-SubCell"/>
</dbReference>
<dbReference type="AlphaFoldDB" id="A0A498HIL8"/>
<keyword evidence="3" id="KW-0805">Transcription regulation</keyword>
<dbReference type="GO" id="GO:0003677">
    <property type="term" value="F:DNA binding"/>
    <property type="evidence" value="ECO:0007669"/>
    <property type="project" value="UniProtKB-KW"/>
</dbReference>
<dbReference type="InterPro" id="IPR015300">
    <property type="entry name" value="DNA-bd_pseudobarrel_sf"/>
</dbReference>
<evidence type="ECO:0000256" key="5">
    <source>
        <dbReference type="ARBA" id="ARBA00023163"/>
    </source>
</evidence>
<dbReference type="SUPFAM" id="SSF52058">
    <property type="entry name" value="L domain-like"/>
    <property type="match status" value="1"/>
</dbReference>
<proteinExistence type="predicted"/>
<evidence type="ECO:0000256" key="1">
    <source>
        <dbReference type="ARBA" id="ARBA00004123"/>
    </source>
</evidence>
<dbReference type="Proteomes" id="UP000290289">
    <property type="component" value="Chromosome 17"/>
</dbReference>
<sequence length="162" mass="18745">MKSLQYLVFLGPQNFEKFPEISEVMNMLSELYLGGTAIEELPASVLNLTNLVTLRLNDCRELESLPSSICHMKSLQYLDENEMRIPNKFFRKYGDDLSNPVFIKLPTGSEIWEGEVWFGEGWPKFSKFYSLDCCHSLVFGYEGNSTFRICIFDKDFAEITIH</sequence>
<dbReference type="SUPFAM" id="SSF101936">
    <property type="entry name" value="DNA-binding pseudobarrel domain"/>
    <property type="match status" value="1"/>
</dbReference>
<name>A0A498HIL8_MALDO</name>
<keyword evidence="5" id="KW-0804">Transcription</keyword>
<dbReference type="Gene3D" id="3.80.10.10">
    <property type="entry name" value="Ribonuclease Inhibitor"/>
    <property type="match status" value="1"/>
</dbReference>
<dbReference type="InterPro" id="IPR003340">
    <property type="entry name" value="B3_DNA-bd"/>
</dbReference>
<dbReference type="InterPro" id="IPR058546">
    <property type="entry name" value="RPS4B/Roq1-like_LRR"/>
</dbReference>
<comment type="caution">
    <text evidence="8">The sequence shown here is derived from an EMBL/GenBank/DDBJ whole genome shotgun (WGS) entry which is preliminary data.</text>
</comment>
<dbReference type="EMBL" id="RDQH01000343">
    <property type="protein sequence ID" value="RXH68971.1"/>
    <property type="molecule type" value="Genomic_DNA"/>
</dbReference>
<dbReference type="PANTHER" id="PTHR31920">
    <property type="entry name" value="B3 DOMAIN-CONTAINING"/>
    <property type="match status" value="1"/>
</dbReference>
<gene>
    <name evidence="8" type="ORF">DVH24_031304</name>
</gene>
<keyword evidence="4" id="KW-0238">DNA-binding</keyword>
<feature type="domain" description="Disease resistance protein RPS4B/Roq1-like leucine-rich repeats" evidence="7">
    <location>
        <begin position="14"/>
        <end position="72"/>
    </location>
</feature>
<dbReference type="PANTHER" id="PTHR31920:SF108">
    <property type="entry name" value="B3 DOMAIN-CONTAINING TRANSCRIPTION FACTOR VRN1-LIKE"/>
    <property type="match status" value="1"/>
</dbReference>
<comment type="subcellular location">
    <subcellularLocation>
        <location evidence="1">Nucleus</location>
    </subcellularLocation>
</comment>
<dbReference type="InterPro" id="IPR050655">
    <property type="entry name" value="Plant_B3_domain"/>
</dbReference>
<dbReference type="InterPro" id="IPR032675">
    <property type="entry name" value="LRR_dom_sf"/>
</dbReference>
<reference evidence="8 9" key="1">
    <citation type="submission" date="2018-10" db="EMBL/GenBank/DDBJ databases">
        <title>A high-quality apple genome assembly.</title>
        <authorList>
            <person name="Hu J."/>
        </authorList>
    </citation>
    <scope>NUCLEOTIDE SEQUENCE [LARGE SCALE GENOMIC DNA]</scope>
    <source>
        <strain evidence="9">cv. HFTH1</strain>
        <tissue evidence="8">Young leaf</tissue>
    </source>
</reference>
<protein>
    <recommendedName>
        <fullName evidence="7">Disease resistance protein RPS4B/Roq1-like leucine-rich repeats domain-containing protein</fullName>
    </recommendedName>
</protein>
<evidence type="ECO:0000313" key="8">
    <source>
        <dbReference type="EMBL" id="RXH68971.1"/>
    </source>
</evidence>
<organism evidence="8 9">
    <name type="scientific">Malus domestica</name>
    <name type="common">Apple</name>
    <name type="synonym">Pyrus malus</name>
    <dbReference type="NCBI Taxonomy" id="3750"/>
    <lineage>
        <taxon>Eukaryota</taxon>
        <taxon>Viridiplantae</taxon>
        <taxon>Streptophyta</taxon>
        <taxon>Embryophyta</taxon>
        <taxon>Tracheophyta</taxon>
        <taxon>Spermatophyta</taxon>
        <taxon>Magnoliopsida</taxon>
        <taxon>eudicotyledons</taxon>
        <taxon>Gunneridae</taxon>
        <taxon>Pentapetalae</taxon>
        <taxon>rosids</taxon>
        <taxon>fabids</taxon>
        <taxon>Rosales</taxon>
        <taxon>Rosaceae</taxon>
        <taxon>Amygdaloideae</taxon>
        <taxon>Maleae</taxon>
        <taxon>Malus</taxon>
    </lineage>
</organism>
<dbReference type="Pfam" id="PF23286">
    <property type="entry name" value="LRR_13"/>
    <property type="match status" value="1"/>
</dbReference>
<dbReference type="CDD" id="cd10017">
    <property type="entry name" value="B3_DNA"/>
    <property type="match status" value="1"/>
</dbReference>